<keyword evidence="2" id="KW-1185">Reference proteome</keyword>
<gene>
    <name evidence="1" type="ORF">DPMN_146553</name>
</gene>
<evidence type="ECO:0000313" key="2">
    <source>
        <dbReference type="Proteomes" id="UP000828390"/>
    </source>
</evidence>
<reference evidence="1" key="2">
    <citation type="submission" date="2020-11" db="EMBL/GenBank/DDBJ databases">
        <authorList>
            <person name="McCartney M.A."/>
            <person name="Auch B."/>
            <person name="Kono T."/>
            <person name="Mallez S."/>
            <person name="Becker A."/>
            <person name="Gohl D.M."/>
            <person name="Silverstein K.A.T."/>
            <person name="Koren S."/>
            <person name="Bechman K.B."/>
            <person name="Herman A."/>
            <person name="Abrahante J.E."/>
            <person name="Garbe J."/>
        </authorList>
    </citation>
    <scope>NUCLEOTIDE SEQUENCE</scope>
    <source>
        <strain evidence="1">Duluth1</strain>
        <tissue evidence="1">Whole animal</tissue>
    </source>
</reference>
<protein>
    <submittedName>
        <fullName evidence="1">Uncharacterized protein</fullName>
    </submittedName>
</protein>
<sequence length="57" mass="6139">MIVSDVATVMDFCTLGILGLAPPCTGIVSPFLSGVSFINSICYMLCRWETPVRRSGI</sequence>
<organism evidence="1 2">
    <name type="scientific">Dreissena polymorpha</name>
    <name type="common">Zebra mussel</name>
    <name type="synonym">Mytilus polymorpha</name>
    <dbReference type="NCBI Taxonomy" id="45954"/>
    <lineage>
        <taxon>Eukaryota</taxon>
        <taxon>Metazoa</taxon>
        <taxon>Spiralia</taxon>
        <taxon>Lophotrochozoa</taxon>
        <taxon>Mollusca</taxon>
        <taxon>Bivalvia</taxon>
        <taxon>Autobranchia</taxon>
        <taxon>Heteroconchia</taxon>
        <taxon>Euheterodonta</taxon>
        <taxon>Imparidentia</taxon>
        <taxon>Neoheterodontei</taxon>
        <taxon>Myida</taxon>
        <taxon>Dreissenoidea</taxon>
        <taxon>Dreissenidae</taxon>
        <taxon>Dreissena</taxon>
    </lineage>
</organism>
<name>A0A9D4F845_DREPO</name>
<dbReference type="EMBL" id="JAIWYP010000007">
    <property type="protein sequence ID" value="KAH3793051.1"/>
    <property type="molecule type" value="Genomic_DNA"/>
</dbReference>
<dbReference type="AlphaFoldDB" id="A0A9D4F845"/>
<proteinExistence type="predicted"/>
<reference evidence="1" key="1">
    <citation type="journal article" date="2019" name="bioRxiv">
        <title>The Genome of the Zebra Mussel, Dreissena polymorpha: A Resource for Invasive Species Research.</title>
        <authorList>
            <person name="McCartney M.A."/>
            <person name="Auch B."/>
            <person name="Kono T."/>
            <person name="Mallez S."/>
            <person name="Zhang Y."/>
            <person name="Obille A."/>
            <person name="Becker A."/>
            <person name="Abrahante J.E."/>
            <person name="Garbe J."/>
            <person name="Badalamenti J.P."/>
            <person name="Herman A."/>
            <person name="Mangelson H."/>
            <person name="Liachko I."/>
            <person name="Sullivan S."/>
            <person name="Sone E.D."/>
            <person name="Koren S."/>
            <person name="Silverstein K.A.T."/>
            <person name="Beckman K.B."/>
            <person name="Gohl D.M."/>
        </authorList>
    </citation>
    <scope>NUCLEOTIDE SEQUENCE</scope>
    <source>
        <strain evidence="1">Duluth1</strain>
        <tissue evidence="1">Whole animal</tissue>
    </source>
</reference>
<evidence type="ECO:0000313" key="1">
    <source>
        <dbReference type="EMBL" id="KAH3793051.1"/>
    </source>
</evidence>
<comment type="caution">
    <text evidence="1">The sequence shown here is derived from an EMBL/GenBank/DDBJ whole genome shotgun (WGS) entry which is preliminary data.</text>
</comment>
<accession>A0A9D4F845</accession>
<dbReference type="Proteomes" id="UP000828390">
    <property type="component" value="Unassembled WGS sequence"/>
</dbReference>